<gene>
    <name evidence="4" type="ORF">GCM10011355_02980</name>
</gene>
<reference evidence="4" key="1">
    <citation type="journal article" date="2014" name="Int. J. Syst. Evol. Microbiol.">
        <title>Complete genome sequence of Corynebacterium casei LMG S-19264T (=DSM 44701T), isolated from a smear-ripened cheese.</title>
        <authorList>
            <consortium name="US DOE Joint Genome Institute (JGI-PGF)"/>
            <person name="Walter F."/>
            <person name="Albersmeier A."/>
            <person name="Kalinowski J."/>
            <person name="Ruckert C."/>
        </authorList>
    </citation>
    <scope>NUCLEOTIDE SEQUENCE</scope>
    <source>
        <strain evidence="4">CGMCC 1.14984</strain>
    </source>
</reference>
<dbReference type="InterPro" id="IPR006683">
    <property type="entry name" value="Thioestr_dom"/>
</dbReference>
<protein>
    <recommendedName>
        <fullName evidence="3">Thioesterase domain-containing protein</fullName>
    </recommendedName>
</protein>
<name>A0A8J3A0A6_9PROT</name>
<dbReference type="AlphaFoldDB" id="A0A8J3A0A6"/>
<dbReference type="PANTHER" id="PTHR21660:SF1">
    <property type="entry name" value="ACYL-COENZYME A THIOESTERASE 13"/>
    <property type="match status" value="1"/>
</dbReference>
<keyword evidence="2" id="KW-0378">Hydrolase</keyword>
<dbReference type="Gene3D" id="3.10.129.10">
    <property type="entry name" value="Hotdog Thioesterase"/>
    <property type="match status" value="1"/>
</dbReference>
<accession>A0A8J3A0A6</accession>
<evidence type="ECO:0000313" key="5">
    <source>
        <dbReference type="Proteomes" id="UP000621856"/>
    </source>
</evidence>
<dbReference type="InterPro" id="IPR029069">
    <property type="entry name" value="HotDog_dom_sf"/>
</dbReference>
<dbReference type="InterPro" id="IPR039298">
    <property type="entry name" value="ACOT13"/>
</dbReference>
<dbReference type="Proteomes" id="UP000621856">
    <property type="component" value="Unassembled WGS sequence"/>
</dbReference>
<comment type="caution">
    <text evidence="4">The sequence shown here is derived from an EMBL/GenBank/DDBJ whole genome shotgun (WGS) entry which is preliminary data.</text>
</comment>
<dbReference type="NCBIfam" id="TIGR00369">
    <property type="entry name" value="unchar_dom_1"/>
    <property type="match status" value="1"/>
</dbReference>
<dbReference type="GO" id="GO:0047617">
    <property type="term" value="F:fatty acyl-CoA hydrolase activity"/>
    <property type="evidence" value="ECO:0007669"/>
    <property type="project" value="InterPro"/>
</dbReference>
<feature type="domain" description="Thioesterase" evidence="3">
    <location>
        <begin position="58"/>
        <end position="130"/>
    </location>
</feature>
<dbReference type="Pfam" id="PF03061">
    <property type="entry name" value="4HBT"/>
    <property type="match status" value="1"/>
</dbReference>
<reference evidence="4" key="2">
    <citation type="submission" date="2020-09" db="EMBL/GenBank/DDBJ databases">
        <authorList>
            <person name="Sun Q."/>
            <person name="Zhou Y."/>
        </authorList>
    </citation>
    <scope>NUCLEOTIDE SEQUENCE</scope>
    <source>
        <strain evidence="4">CGMCC 1.14984</strain>
    </source>
</reference>
<dbReference type="CDD" id="cd03443">
    <property type="entry name" value="PaaI_thioesterase"/>
    <property type="match status" value="1"/>
</dbReference>
<dbReference type="RefSeq" id="WP_205967333.1">
    <property type="nucleotide sequence ID" value="NZ_BMGZ01000001.1"/>
</dbReference>
<sequence>MSDTPEGKPEPLVSREALSYVVSQQTFSNWTGVTVNRVEYGLVELEMPFRREDMAQHHGFLHGAMIGFLVDNVCAYTAATVVGDVLTAQYSVNFLRPGIGAKFIARGQMVSRSKRQVVVRADIFAVQEGEEKLIAIGDSVVMPAGERNEVRELK</sequence>
<evidence type="ECO:0000313" key="4">
    <source>
        <dbReference type="EMBL" id="GGH92749.1"/>
    </source>
</evidence>
<dbReference type="EMBL" id="BMGZ01000001">
    <property type="protein sequence ID" value="GGH92749.1"/>
    <property type="molecule type" value="Genomic_DNA"/>
</dbReference>
<proteinExistence type="inferred from homology"/>
<evidence type="ECO:0000256" key="2">
    <source>
        <dbReference type="ARBA" id="ARBA00022801"/>
    </source>
</evidence>
<dbReference type="InterPro" id="IPR003736">
    <property type="entry name" value="PAAI_dom"/>
</dbReference>
<dbReference type="PANTHER" id="PTHR21660">
    <property type="entry name" value="THIOESTERASE SUPERFAMILY MEMBER-RELATED"/>
    <property type="match status" value="1"/>
</dbReference>
<evidence type="ECO:0000259" key="3">
    <source>
        <dbReference type="Pfam" id="PF03061"/>
    </source>
</evidence>
<comment type="similarity">
    <text evidence="1">Belongs to the thioesterase PaaI family.</text>
</comment>
<organism evidence="4 5">
    <name type="scientific">Aquisalinus luteolus</name>
    <dbReference type="NCBI Taxonomy" id="1566827"/>
    <lineage>
        <taxon>Bacteria</taxon>
        <taxon>Pseudomonadati</taxon>
        <taxon>Pseudomonadota</taxon>
        <taxon>Alphaproteobacteria</taxon>
        <taxon>Parvularculales</taxon>
        <taxon>Parvularculaceae</taxon>
        <taxon>Aquisalinus</taxon>
    </lineage>
</organism>
<evidence type="ECO:0000256" key="1">
    <source>
        <dbReference type="ARBA" id="ARBA00008324"/>
    </source>
</evidence>
<dbReference type="SUPFAM" id="SSF54637">
    <property type="entry name" value="Thioesterase/thiol ester dehydrase-isomerase"/>
    <property type="match status" value="1"/>
</dbReference>